<sequence>MFSERLSLYMLEIRGTGRAFFHRATRLFRLMLPLPPIWDTPQHLLPFYKGNVCPTPSEARQLGGWIADLKGGIVGGYNTEHVPQLRELLRLSKSIVMGFRQLPVEILDEIFAWVAAGSKPCTLPQSAMAYQHPSLILPRVSSHWRTVAMQSALWNRIELQIGPASYPRALHQLQVILAQRPQKLINIKVQDALDDNGVTSTRSLHNMVVPYSNQILELCLQLASVAVEEFLCLAANSFPALKKLQLFVYHVNCSRWLICRPEEEASSSEALSQVAPVLSHLLVNASCIRGTICHCMLLPTSIGLNFGQLRELKLMVNTPHHSFLRVLRLCVRLETLALTLVSAACDFYGRLRAPALQHFTHVSWVDGSGYDGQALLRFLKHSECRLISLSLDRIKPLGRVELHKILETQPSLERLQLSECKGSFWDALLRPGPPVLLPHLKHFTCKVLPAQHLDCAIKFVNSRCAPQQNAVALETVVLTTGFTSEVADLPKKSPGRILQFAAEVWKVFGVKVVFKRCSETVLSWYERYGDDAQGDPDEEQQEWLRIVDG</sequence>
<dbReference type="AlphaFoldDB" id="A0AAW0DI41"/>
<dbReference type="Gene3D" id="3.80.10.10">
    <property type="entry name" value="Ribonuclease Inhibitor"/>
    <property type="match status" value="1"/>
</dbReference>
<accession>A0AAW0DI41</accession>
<name>A0AAW0DI41_9AGAR</name>
<reference evidence="1 2" key="1">
    <citation type="journal article" date="2024" name="J Genomics">
        <title>Draft genome sequencing and assembly of Favolaschia claudopus CIRM-BRFM 2984 isolated from oak limbs.</title>
        <authorList>
            <person name="Navarro D."/>
            <person name="Drula E."/>
            <person name="Chaduli D."/>
            <person name="Cazenave R."/>
            <person name="Ahrendt S."/>
            <person name="Wang J."/>
            <person name="Lipzen A."/>
            <person name="Daum C."/>
            <person name="Barry K."/>
            <person name="Grigoriev I.V."/>
            <person name="Favel A."/>
            <person name="Rosso M.N."/>
            <person name="Martin F."/>
        </authorList>
    </citation>
    <scope>NUCLEOTIDE SEQUENCE [LARGE SCALE GENOMIC DNA]</scope>
    <source>
        <strain evidence="1 2">CIRM-BRFM 2984</strain>
    </source>
</reference>
<keyword evidence="2" id="KW-1185">Reference proteome</keyword>
<evidence type="ECO:0000313" key="2">
    <source>
        <dbReference type="Proteomes" id="UP001362999"/>
    </source>
</evidence>
<dbReference type="Proteomes" id="UP001362999">
    <property type="component" value="Unassembled WGS sequence"/>
</dbReference>
<protein>
    <recommendedName>
        <fullName evidence="3">F-box domain-containing protein</fullName>
    </recommendedName>
</protein>
<evidence type="ECO:0008006" key="3">
    <source>
        <dbReference type="Google" id="ProtNLM"/>
    </source>
</evidence>
<gene>
    <name evidence="1" type="ORF">R3P38DRAFT_2866467</name>
</gene>
<dbReference type="InterPro" id="IPR032675">
    <property type="entry name" value="LRR_dom_sf"/>
</dbReference>
<evidence type="ECO:0000313" key="1">
    <source>
        <dbReference type="EMBL" id="KAK7050692.1"/>
    </source>
</evidence>
<organism evidence="1 2">
    <name type="scientific">Favolaschia claudopus</name>
    <dbReference type="NCBI Taxonomy" id="2862362"/>
    <lineage>
        <taxon>Eukaryota</taxon>
        <taxon>Fungi</taxon>
        <taxon>Dikarya</taxon>
        <taxon>Basidiomycota</taxon>
        <taxon>Agaricomycotina</taxon>
        <taxon>Agaricomycetes</taxon>
        <taxon>Agaricomycetidae</taxon>
        <taxon>Agaricales</taxon>
        <taxon>Marasmiineae</taxon>
        <taxon>Mycenaceae</taxon>
        <taxon>Favolaschia</taxon>
    </lineage>
</organism>
<dbReference type="EMBL" id="JAWWNJ010000008">
    <property type="protein sequence ID" value="KAK7050692.1"/>
    <property type="molecule type" value="Genomic_DNA"/>
</dbReference>
<comment type="caution">
    <text evidence="1">The sequence shown here is derived from an EMBL/GenBank/DDBJ whole genome shotgun (WGS) entry which is preliminary data.</text>
</comment>
<proteinExistence type="predicted"/>